<proteinExistence type="predicted"/>
<dbReference type="AlphaFoldDB" id="A0A553I0Q3"/>
<evidence type="ECO:0008006" key="5">
    <source>
        <dbReference type="Google" id="ProtNLM"/>
    </source>
</evidence>
<keyword evidence="4" id="KW-1185">Reference proteome</keyword>
<dbReference type="PANTHER" id="PTHR35043:SF8">
    <property type="entry name" value="DUF4220 DOMAIN-CONTAINING PROTEIN"/>
    <property type="match status" value="1"/>
</dbReference>
<accession>A0A553I0Q3</accession>
<feature type="compositionally biased region" description="Low complexity" evidence="1">
    <location>
        <begin position="467"/>
        <end position="476"/>
    </location>
</feature>
<organism evidence="3 4">
    <name type="scientific">Xylaria flabelliformis</name>
    <dbReference type="NCBI Taxonomy" id="2512241"/>
    <lineage>
        <taxon>Eukaryota</taxon>
        <taxon>Fungi</taxon>
        <taxon>Dikarya</taxon>
        <taxon>Ascomycota</taxon>
        <taxon>Pezizomycotina</taxon>
        <taxon>Sordariomycetes</taxon>
        <taxon>Xylariomycetidae</taxon>
        <taxon>Xylariales</taxon>
        <taxon>Xylariaceae</taxon>
        <taxon>Xylaria</taxon>
    </lineage>
</organism>
<sequence length="640" mass="73720">MSNSTIGWQAGPAERDTLTLVYGCLITIFTCTWTVLHLNVPGLSDKWWEIAMRKAKWMAITVLLPEFIFAKAVCDLRLALKNLHDFEIALKEKHKDSLQWTDSYEYIGHTYSWQVDYGPRAKRLYKILGLTPPDDQSRPIESIMKYEGNDLAARSSSDAEEAQADRNTTRNYHTTQLWTLTHAYLADMGGLVYYTKKDFWENNRLEYYVLTGATLSLAHSWNPDHPLRGLVLGKGDIEDKSKADWLLKFLAILQVTWLVLTVIVRGASSLPVTQLEIATVAFSVSAIATYAANWWKPKDVSQPIRIPRIADGDFELDEVDILALSFTRRLTDFAMAKDDVEKTRAYQQQRVKNDVTWIQGGVPLIYNIMAAFSVVFGGIHLIAWNFEFPSLAELMLWRASSLMSTILPLIIIMPNLYLNYLATTYTDNKLKSSFYEIMKTLYKPPADFQDTLKRLHSSLGDENERNTPPTRTSSSTFNERPLNNEEDNFNKSRLRALTHKLLTFFTLWESSKETFAQKDYSTLKARQCLAWILIRASDKALETYENFCYNNSITPDTWIPIKHHIRLILDIFKRYEEEEDRIQTQKEAYTRVSKFLTIGGSILYIISRLIILVLLFTSLRAVPKGVYDDTPWTRFLPSFS</sequence>
<dbReference type="EMBL" id="VFLP01000027">
    <property type="protein sequence ID" value="TRX93761.1"/>
    <property type="molecule type" value="Genomic_DNA"/>
</dbReference>
<keyword evidence="2" id="KW-1133">Transmembrane helix</keyword>
<feature type="transmembrane region" description="Helical" evidence="2">
    <location>
        <begin position="245"/>
        <end position="265"/>
    </location>
</feature>
<reference evidence="4" key="1">
    <citation type="submission" date="2019-06" db="EMBL/GenBank/DDBJ databases">
        <title>Draft genome sequence of the griseofulvin-producing fungus Xylaria cubensis strain G536.</title>
        <authorList>
            <person name="Mead M.E."/>
            <person name="Raja H.A."/>
            <person name="Steenwyk J.L."/>
            <person name="Knowles S.L."/>
            <person name="Oberlies N.H."/>
            <person name="Rokas A."/>
        </authorList>
    </citation>
    <scope>NUCLEOTIDE SEQUENCE [LARGE SCALE GENOMIC DNA]</scope>
    <source>
        <strain evidence="4">G536</strain>
    </source>
</reference>
<feature type="transmembrane region" description="Helical" evidence="2">
    <location>
        <begin position="396"/>
        <end position="422"/>
    </location>
</feature>
<evidence type="ECO:0000256" key="2">
    <source>
        <dbReference type="SAM" id="Phobius"/>
    </source>
</evidence>
<feature type="transmembrane region" description="Helical" evidence="2">
    <location>
        <begin position="20"/>
        <end position="40"/>
    </location>
</feature>
<dbReference type="STRING" id="2512241.A0A553I0Q3"/>
<dbReference type="PANTHER" id="PTHR35043">
    <property type="entry name" value="TRANSCRIPTION FACTOR DOMAIN-CONTAINING PROTEIN"/>
    <property type="match status" value="1"/>
</dbReference>
<dbReference type="Proteomes" id="UP000319160">
    <property type="component" value="Unassembled WGS sequence"/>
</dbReference>
<evidence type="ECO:0000313" key="3">
    <source>
        <dbReference type="EMBL" id="TRX93761.1"/>
    </source>
</evidence>
<protein>
    <recommendedName>
        <fullName evidence="5">Transmembrane protein</fullName>
    </recommendedName>
</protein>
<feature type="transmembrane region" description="Helical" evidence="2">
    <location>
        <begin position="277"/>
        <end position="295"/>
    </location>
</feature>
<gene>
    <name evidence="3" type="ORF">FHL15_005437</name>
</gene>
<evidence type="ECO:0000313" key="4">
    <source>
        <dbReference type="Proteomes" id="UP000319160"/>
    </source>
</evidence>
<name>A0A553I0Q3_9PEZI</name>
<feature type="transmembrane region" description="Helical" evidence="2">
    <location>
        <begin position="364"/>
        <end position="384"/>
    </location>
</feature>
<keyword evidence="2" id="KW-0812">Transmembrane</keyword>
<feature type="region of interest" description="Disordered" evidence="1">
    <location>
        <begin position="459"/>
        <end position="486"/>
    </location>
</feature>
<dbReference type="OrthoDB" id="3061561at2759"/>
<evidence type="ECO:0000256" key="1">
    <source>
        <dbReference type="SAM" id="MobiDB-lite"/>
    </source>
</evidence>
<comment type="caution">
    <text evidence="3">The sequence shown here is derived from an EMBL/GenBank/DDBJ whole genome shotgun (WGS) entry which is preliminary data.</text>
</comment>
<keyword evidence="2" id="KW-0472">Membrane</keyword>
<feature type="transmembrane region" description="Helical" evidence="2">
    <location>
        <begin position="595"/>
        <end position="616"/>
    </location>
</feature>